<organism evidence="1 2">
    <name type="scientific">Melipona quadrifasciata</name>
    <dbReference type="NCBI Taxonomy" id="166423"/>
    <lineage>
        <taxon>Eukaryota</taxon>
        <taxon>Metazoa</taxon>
        <taxon>Ecdysozoa</taxon>
        <taxon>Arthropoda</taxon>
        <taxon>Hexapoda</taxon>
        <taxon>Insecta</taxon>
        <taxon>Pterygota</taxon>
        <taxon>Neoptera</taxon>
        <taxon>Endopterygota</taxon>
        <taxon>Hymenoptera</taxon>
        <taxon>Apocrita</taxon>
        <taxon>Aculeata</taxon>
        <taxon>Apoidea</taxon>
        <taxon>Anthophila</taxon>
        <taxon>Apidae</taxon>
        <taxon>Melipona</taxon>
    </lineage>
</organism>
<sequence>MEHAVTTQQSRSACAECSHTKPPIQMLALGDQILQDEKYVELRMHFPNFCHISLYSGDSIRIEENSKENSPAFAWFTIRCDGWTNTGHFHTKHSRTLDNQAKTHTYTGTHTSHHTLDVVISTINRSTMTILQKHHQLNSKSPYIFEALEEAHEKCNFIELKLVKRFYDLAAKRFKSTNDGSVVLQITEIAEGEM</sequence>
<gene>
    <name evidence="1" type="ORF">WN51_12523</name>
</gene>
<evidence type="ECO:0000313" key="2">
    <source>
        <dbReference type="Proteomes" id="UP000053105"/>
    </source>
</evidence>
<name>A0A0M9A420_9HYME</name>
<reference evidence="1 2" key="1">
    <citation type="submission" date="2015-07" db="EMBL/GenBank/DDBJ databases">
        <title>The genome of Melipona quadrifasciata.</title>
        <authorList>
            <person name="Pan H."/>
            <person name="Kapheim K."/>
        </authorList>
    </citation>
    <scope>NUCLEOTIDE SEQUENCE [LARGE SCALE GENOMIC DNA]</scope>
    <source>
        <strain evidence="1">0111107301</strain>
        <tissue evidence="1">Whole body</tissue>
    </source>
</reference>
<dbReference type="Proteomes" id="UP000053105">
    <property type="component" value="Unassembled WGS sequence"/>
</dbReference>
<dbReference type="EMBL" id="KQ435755">
    <property type="protein sequence ID" value="KOX76036.1"/>
    <property type="molecule type" value="Genomic_DNA"/>
</dbReference>
<accession>A0A0M9A420</accession>
<keyword evidence="2" id="KW-1185">Reference proteome</keyword>
<proteinExistence type="predicted"/>
<protein>
    <submittedName>
        <fullName evidence="1">Uncharacterized protein</fullName>
    </submittedName>
</protein>
<dbReference type="AlphaFoldDB" id="A0A0M9A420"/>
<evidence type="ECO:0000313" key="1">
    <source>
        <dbReference type="EMBL" id="KOX76036.1"/>
    </source>
</evidence>